<dbReference type="SUPFAM" id="SSF160975">
    <property type="entry name" value="AF1531-like"/>
    <property type="match status" value="1"/>
</dbReference>
<dbReference type="InterPro" id="IPR041931">
    <property type="entry name" value="DNA_pol3_alpha_thumb_dom"/>
</dbReference>
<dbReference type="GO" id="GO:0003676">
    <property type="term" value="F:nucleic acid binding"/>
    <property type="evidence" value="ECO:0007669"/>
    <property type="project" value="InterPro"/>
</dbReference>
<dbReference type="InterPro" id="IPR003141">
    <property type="entry name" value="Pol/His_phosphatase_N"/>
</dbReference>
<protein>
    <recommendedName>
        <fullName evidence="4">DNA polymerase III subunit alpha</fullName>
        <ecNumber evidence="3">2.7.7.7</ecNumber>
    </recommendedName>
</protein>
<evidence type="ECO:0000256" key="1">
    <source>
        <dbReference type="ARBA" id="ARBA00004496"/>
    </source>
</evidence>
<evidence type="ECO:0000256" key="5">
    <source>
        <dbReference type="ARBA" id="ARBA00022679"/>
    </source>
</evidence>
<dbReference type="GO" id="GO:0005737">
    <property type="term" value="C:cytoplasm"/>
    <property type="evidence" value="ECO:0007669"/>
    <property type="project" value="UniProtKB-SubCell"/>
</dbReference>
<evidence type="ECO:0000256" key="3">
    <source>
        <dbReference type="ARBA" id="ARBA00012417"/>
    </source>
</evidence>
<evidence type="ECO:0000256" key="4">
    <source>
        <dbReference type="ARBA" id="ARBA00019114"/>
    </source>
</evidence>
<dbReference type="CDD" id="cd04485">
    <property type="entry name" value="DnaE_OBF"/>
    <property type="match status" value="1"/>
</dbReference>
<dbReference type="InterPro" id="IPR029460">
    <property type="entry name" value="DNAPol_HHH"/>
</dbReference>
<evidence type="ECO:0000313" key="13">
    <source>
        <dbReference type="Proteomes" id="UP000199087"/>
    </source>
</evidence>
<dbReference type="AlphaFoldDB" id="A0A0U1P2N6"/>
<evidence type="ECO:0000256" key="8">
    <source>
        <dbReference type="ARBA" id="ARBA00022932"/>
    </source>
</evidence>
<dbReference type="Proteomes" id="UP000199087">
    <property type="component" value="Unassembled WGS sequence"/>
</dbReference>
<dbReference type="RefSeq" id="WP_090638063.1">
    <property type="nucleotide sequence ID" value="NZ_CVRB01000004.1"/>
</dbReference>
<dbReference type="Pfam" id="PF07733">
    <property type="entry name" value="DNA_pol3_alpha"/>
    <property type="match status" value="1"/>
</dbReference>
<gene>
    <name evidence="12" type="primary">dnaE</name>
    <name evidence="12" type="ORF">BN000_04410</name>
</gene>
<dbReference type="InterPro" id="IPR011708">
    <property type="entry name" value="DNA_pol3_alpha_NTPase_dom"/>
</dbReference>
<comment type="catalytic activity">
    <reaction evidence="10">
        <text>DNA(n) + a 2'-deoxyribonucleoside 5'-triphosphate = DNA(n+1) + diphosphate</text>
        <dbReference type="Rhea" id="RHEA:22508"/>
        <dbReference type="Rhea" id="RHEA-COMP:17339"/>
        <dbReference type="Rhea" id="RHEA-COMP:17340"/>
        <dbReference type="ChEBI" id="CHEBI:33019"/>
        <dbReference type="ChEBI" id="CHEBI:61560"/>
        <dbReference type="ChEBI" id="CHEBI:173112"/>
        <dbReference type="EC" id="2.7.7.7"/>
    </reaction>
</comment>
<keyword evidence="7" id="KW-0235">DNA replication</keyword>
<dbReference type="NCBIfam" id="TIGR00594">
    <property type="entry name" value="polc"/>
    <property type="match status" value="1"/>
</dbReference>
<dbReference type="InterPro" id="IPR004365">
    <property type="entry name" value="NA-bd_OB_tRNA"/>
</dbReference>
<keyword evidence="6" id="KW-0548">Nucleotidyltransferase</keyword>
<evidence type="ECO:0000313" key="12">
    <source>
        <dbReference type="EMBL" id="CRK84398.1"/>
    </source>
</evidence>
<dbReference type="NCBIfam" id="NF004226">
    <property type="entry name" value="PRK05673.1"/>
    <property type="match status" value="1"/>
</dbReference>
<evidence type="ECO:0000256" key="10">
    <source>
        <dbReference type="ARBA" id="ARBA00049244"/>
    </source>
</evidence>
<dbReference type="InterPro" id="IPR004013">
    <property type="entry name" value="PHP_dom"/>
</dbReference>
<comment type="similarity">
    <text evidence="2">Belongs to the DNA polymerase type-C family. DnaE subfamily.</text>
</comment>
<dbReference type="Pfam" id="PF14579">
    <property type="entry name" value="HHH_6"/>
    <property type="match status" value="1"/>
</dbReference>
<dbReference type="SUPFAM" id="SSF89550">
    <property type="entry name" value="PHP domain-like"/>
    <property type="match status" value="1"/>
</dbReference>
<dbReference type="Pfam" id="PF01336">
    <property type="entry name" value="tRNA_anti-codon"/>
    <property type="match status" value="1"/>
</dbReference>
<dbReference type="GO" id="GO:0003887">
    <property type="term" value="F:DNA-directed DNA polymerase activity"/>
    <property type="evidence" value="ECO:0007669"/>
    <property type="project" value="UniProtKB-KW"/>
</dbReference>
<dbReference type="Gene3D" id="2.40.50.140">
    <property type="entry name" value="Nucleic acid-binding proteins"/>
    <property type="match status" value="1"/>
</dbReference>
<comment type="function">
    <text evidence="9">DNA polymerase III is a complex, multichain enzyme responsible for most of the replicative synthesis in bacteria. This DNA polymerase also exhibits 3' to 5' exonuclease activity. The alpha chain is the DNA polymerase.</text>
</comment>
<dbReference type="Pfam" id="PF02811">
    <property type="entry name" value="PHP"/>
    <property type="match status" value="1"/>
</dbReference>
<dbReference type="EC" id="2.7.7.7" evidence="3"/>
<evidence type="ECO:0000256" key="6">
    <source>
        <dbReference type="ARBA" id="ARBA00022695"/>
    </source>
</evidence>
<name>A0A0U1P2N6_9BACI</name>
<evidence type="ECO:0000256" key="2">
    <source>
        <dbReference type="ARBA" id="ARBA00009496"/>
    </source>
</evidence>
<keyword evidence="8" id="KW-0239">DNA-directed DNA polymerase</keyword>
<sequence>MSFIHLHVYSAYSLLTSTASVPELVTNAKKKGFSSLALTDRNVMYGTIEFYKLCKKNNINPIIGLTVDVESEVTENEAFPLVLLAENEQGFKNLLKISSAVQTKAENGIPIKWLTSYSKGLIAITPGLEGEIEQCLLNDKKDIAKDIIKRFHTIFGSDNFFLSLQNHQLEQETPINQQFQLLSKEMIVPLVATNRVHYLENEDTFAQECLTAIKNGTKLQDDQREILGSDQFYLKTKQEMADCFNEVPEALENTIRIAERCKVNIELNKTYLPTYPTENGISAEEYLEMLCKKGLKERFSTLTNDYIERLDYELAVIKRMEFSNYFLIVWDFMRYARENNILTGPGRGSAAGSLVAYVLYITDVDPIKYHLLFERFLNPERISMPDIDIDFPDNRRDEVIEYVGQKYGQLHVAQIVTFGTLAAKAAIRDVGRAFGLNSKELDYLSKLIPSRLGISLKEAYEESEALRQYINENQMNRRLFDTALKLEGLPRHTSTHAAGVVLSEKQLIELIPIQQGSNHVYLTQYSMEYLEEIGLLKMDFLGLRNLTLLDSVLSSIYRKTGKKVDIKTIPLDDQDTFTLLAKGETTGIFQLESEGMRKVLMRLKPSCFEDIVAVNALYRPGPMENIPIFIDRKRGRQNVDYPHPDLKPILENTYGVIVYQEQIMQIASKMAGFTLGEADLLRRAVSKKQKEVLDRERNHFVQGALKKGYDLAIAHDIYDLIVRFANYGFNRSHAVAYSMIAYQLAFLKAHYPHYFMAGLLTSAIGNETKLSQYIIEAKQKELDILSPSINKSGYSFLVEGQGIRYSLAAIKSVGAAALKEIFQARKKKPFEDLFDFCIRTSSKAINRKTLESLIHSGSFDEFGQDRAVLLASLDVALEHAQLFKFDDSNQVDLFEEEIVPKPKYVQVDPIDQENKLSFEKGALGFYLSDHPISIYEKFLKQKGTNLLFDLSADRKRVCVGVYISAMKKIRTKKGDAMAFLTVSDSTGEMEAVVFPNDYKKYSANLVQGNIVVLEGKVEEREGKHQIIIQQVFEIEKWIQAQPDKQSVLYLKIIKEKTDENSLMQLKALLKGHKGDASVVLYYETNRKTVRLSPENNIDPSPTLLKLLSDFLGQQNVVLKE</sequence>
<proteinExistence type="inferred from homology"/>
<evidence type="ECO:0000256" key="9">
    <source>
        <dbReference type="ARBA" id="ARBA00025611"/>
    </source>
</evidence>
<dbReference type="SMART" id="SM00481">
    <property type="entry name" value="POLIIIAc"/>
    <property type="match status" value="1"/>
</dbReference>
<dbReference type="PANTHER" id="PTHR32294">
    <property type="entry name" value="DNA POLYMERASE III SUBUNIT ALPHA"/>
    <property type="match status" value="1"/>
</dbReference>
<accession>A0A0U1P2N6</accession>
<dbReference type="STRING" id="1499688.BN000_04410"/>
<dbReference type="PANTHER" id="PTHR32294:SF0">
    <property type="entry name" value="DNA POLYMERASE III SUBUNIT ALPHA"/>
    <property type="match status" value="1"/>
</dbReference>
<dbReference type="OrthoDB" id="9803237at2"/>
<dbReference type="InterPro" id="IPR040982">
    <property type="entry name" value="DNA_pol3_finger"/>
</dbReference>
<reference evidence="13" key="1">
    <citation type="submission" date="2015-05" db="EMBL/GenBank/DDBJ databases">
        <authorList>
            <person name="Urmite Genomes"/>
        </authorList>
    </citation>
    <scope>NUCLEOTIDE SEQUENCE [LARGE SCALE GENOMIC DNA]</scope>
    <source>
        <strain evidence="13">LF1</strain>
    </source>
</reference>
<dbReference type="NCBIfam" id="NF005298">
    <property type="entry name" value="PRK06826.1"/>
    <property type="match status" value="1"/>
</dbReference>
<comment type="subcellular location">
    <subcellularLocation>
        <location evidence="1">Cytoplasm</location>
    </subcellularLocation>
</comment>
<dbReference type="Pfam" id="PF17657">
    <property type="entry name" value="DNA_pol3_finger"/>
    <property type="match status" value="1"/>
</dbReference>
<keyword evidence="13" id="KW-1185">Reference proteome</keyword>
<organism evidence="12 13">
    <name type="scientific">Neobacillus massiliamazoniensis</name>
    <dbReference type="NCBI Taxonomy" id="1499688"/>
    <lineage>
        <taxon>Bacteria</taxon>
        <taxon>Bacillati</taxon>
        <taxon>Bacillota</taxon>
        <taxon>Bacilli</taxon>
        <taxon>Bacillales</taxon>
        <taxon>Bacillaceae</taxon>
        <taxon>Neobacillus</taxon>
    </lineage>
</organism>
<dbReference type="Gene3D" id="3.20.20.140">
    <property type="entry name" value="Metal-dependent hydrolases"/>
    <property type="match status" value="1"/>
</dbReference>
<dbReference type="EMBL" id="CVRB01000004">
    <property type="protein sequence ID" value="CRK84398.1"/>
    <property type="molecule type" value="Genomic_DNA"/>
</dbReference>
<evidence type="ECO:0000256" key="7">
    <source>
        <dbReference type="ARBA" id="ARBA00022705"/>
    </source>
</evidence>
<feature type="domain" description="Polymerase/histidinol phosphatase N-terminal" evidence="11">
    <location>
        <begin position="4"/>
        <end position="71"/>
    </location>
</feature>
<dbReference type="Gene3D" id="1.10.10.1600">
    <property type="entry name" value="Bacterial DNA polymerase III alpha subunit, thumb domain"/>
    <property type="match status" value="1"/>
</dbReference>
<keyword evidence="5" id="KW-0808">Transferase</keyword>
<dbReference type="InterPro" id="IPR012340">
    <property type="entry name" value="NA-bd_OB-fold"/>
</dbReference>
<dbReference type="GO" id="GO:0006260">
    <property type="term" value="P:DNA replication"/>
    <property type="evidence" value="ECO:0007669"/>
    <property type="project" value="UniProtKB-KW"/>
</dbReference>
<dbReference type="Gene3D" id="1.10.150.870">
    <property type="match status" value="1"/>
</dbReference>
<dbReference type="InterPro" id="IPR016195">
    <property type="entry name" value="Pol/histidinol_Pase-like"/>
</dbReference>
<evidence type="ECO:0000259" key="11">
    <source>
        <dbReference type="SMART" id="SM00481"/>
    </source>
</evidence>
<dbReference type="InterPro" id="IPR004805">
    <property type="entry name" value="DnaE2/DnaE/PolC"/>
</dbReference>
<dbReference type="GO" id="GO:0008408">
    <property type="term" value="F:3'-5' exonuclease activity"/>
    <property type="evidence" value="ECO:0007669"/>
    <property type="project" value="InterPro"/>
</dbReference>